<name>A0A4Y2QHD7_ARAVE</name>
<comment type="caution">
    <text evidence="1">The sequence shown here is derived from an EMBL/GenBank/DDBJ whole genome shotgun (WGS) entry which is preliminary data.</text>
</comment>
<gene>
    <name evidence="1" type="ORF">AVEN_3160_1</name>
</gene>
<reference evidence="1 2" key="1">
    <citation type="journal article" date="2019" name="Sci. Rep.">
        <title>Orb-weaving spider Araneus ventricosus genome elucidates the spidroin gene catalogue.</title>
        <authorList>
            <person name="Kono N."/>
            <person name="Nakamura H."/>
            <person name="Ohtoshi R."/>
            <person name="Moran D.A.P."/>
            <person name="Shinohara A."/>
            <person name="Yoshida Y."/>
            <person name="Fujiwara M."/>
            <person name="Mori M."/>
            <person name="Tomita M."/>
            <person name="Arakawa K."/>
        </authorList>
    </citation>
    <scope>NUCLEOTIDE SEQUENCE [LARGE SCALE GENOMIC DNA]</scope>
</reference>
<dbReference type="EMBL" id="BGPR01013895">
    <property type="protein sequence ID" value="GBN62713.1"/>
    <property type="molecule type" value="Genomic_DNA"/>
</dbReference>
<protein>
    <submittedName>
        <fullName evidence="1">Uncharacterized protein</fullName>
    </submittedName>
</protein>
<evidence type="ECO:0000313" key="2">
    <source>
        <dbReference type="Proteomes" id="UP000499080"/>
    </source>
</evidence>
<evidence type="ECO:0000313" key="1">
    <source>
        <dbReference type="EMBL" id="GBN62713.1"/>
    </source>
</evidence>
<accession>A0A4Y2QHD7</accession>
<dbReference type="AlphaFoldDB" id="A0A4Y2QHD7"/>
<sequence length="119" mass="13358">MDLVQLDKRPILKSMSETNLISLNHGKMTISEPVLPPLNFYTTAKTAVVPCKSQTDRKSPIVTETALTIEFSIYQLTNSHCEQTPKRSLVRLSSSDIHSFPTGCEVNWKIPDESPKLRS</sequence>
<proteinExistence type="predicted"/>
<keyword evidence="2" id="KW-1185">Reference proteome</keyword>
<dbReference type="Proteomes" id="UP000499080">
    <property type="component" value="Unassembled WGS sequence"/>
</dbReference>
<organism evidence="1 2">
    <name type="scientific">Araneus ventricosus</name>
    <name type="common">Orbweaver spider</name>
    <name type="synonym">Epeira ventricosa</name>
    <dbReference type="NCBI Taxonomy" id="182803"/>
    <lineage>
        <taxon>Eukaryota</taxon>
        <taxon>Metazoa</taxon>
        <taxon>Ecdysozoa</taxon>
        <taxon>Arthropoda</taxon>
        <taxon>Chelicerata</taxon>
        <taxon>Arachnida</taxon>
        <taxon>Araneae</taxon>
        <taxon>Araneomorphae</taxon>
        <taxon>Entelegynae</taxon>
        <taxon>Araneoidea</taxon>
        <taxon>Araneidae</taxon>
        <taxon>Araneus</taxon>
    </lineage>
</organism>